<reference evidence="6 7" key="1">
    <citation type="submission" date="2020-05" db="EMBL/GenBank/DDBJ databases">
        <title>Azospirillum oleiclasticum sp. nov, a nitrogen-fixing and heavy crude oil-emulsifying bacterium isolated from the crude oil of Yumen Oilfield.</title>
        <authorList>
            <person name="Wu D."/>
            <person name="Cai M."/>
            <person name="Zhang X."/>
        </authorList>
    </citation>
    <scope>NUCLEOTIDE SEQUENCE [LARGE SCALE GENOMIC DNA]</scope>
    <source>
        <strain evidence="6 7">ROY-1-1-2</strain>
    </source>
</reference>
<organism evidence="6 7">
    <name type="scientific">Azospirillum oleiclasticum</name>
    <dbReference type="NCBI Taxonomy" id="2735135"/>
    <lineage>
        <taxon>Bacteria</taxon>
        <taxon>Pseudomonadati</taxon>
        <taxon>Pseudomonadota</taxon>
        <taxon>Alphaproteobacteria</taxon>
        <taxon>Rhodospirillales</taxon>
        <taxon>Azospirillaceae</taxon>
        <taxon>Azospirillum</taxon>
    </lineage>
</organism>
<evidence type="ECO:0000256" key="3">
    <source>
        <dbReference type="ARBA" id="ARBA00011233"/>
    </source>
</evidence>
<dbReference type="EMBL" id="JABFDB010000002">
    <property type="protein sequence ID" value="NYZ19504.1"/>
    <property type="molecule type" value="Genomic_DNA"/>
</dbReference>
<dbReference type="NCBIfam" id="TIGR01182">
    <property type="entry name" value="eda"/>
    <property type="match status" value="1"/>
</dbReference>
<keyword evidence="5" id="KW-0119">Carbohydrate metabolism</keyword>
<comment type="caution">
    <text evidence="6">The sequence shown here is derived from an EMBL/GenBank/DDBJ whole genome shotgun (WGS) entry which is preliminary data.</text>
</comment>
<sequence length="211" mass="21753">MTDSRAVLALLRERFVVPVIRTASRETAARAVEWLAEEGFRTFEITMSVPDGVGLLRELSRRDDLLIGAGTVTDPGVAQACIEAGAKFIVSPAVVPDVATACRAHGIPVMLGAMTPTEVLAAVAAGADVVKIFPASSAGGPSHVKALRAVFPDVPLMPTGGIEPPMIEAYRAAGAIAVGMGGKLVDEKAVARGDRDSIAQVARQILGTAAC</sequence>
<dbReference type="CDD" id="cd00452">
    <property type="entry name" value="KDPG_aldolase"/>
    <property type="match status" value="1"/>
</dbReference>
<evidence type="ECO:0000256" key="2">
    <source>
        <dbReference type="ARBA" id="ARBA00006906"/>
    </source>
</evidence>
<name>A0ABX2T981_9PROT</name>
<keyword evidence="7" id="KW-1185">Reference proteome</keyword>
<dbReference type="InterPro" id="IPR013785">
    <property type="entry name" value="Aldolase_TIM"/>
</dbReference>
<evidence type="ECO:0000313" key="6">
    <source>
        <dbReference type="EMBL" id="NYZ19504.1"/>
    </source>
</evidence>
<dbReference type="Gene3D" id="3.20.20.70">
    <property type="entry name" value="Aldolase class I"/>
    <property type="match status" value="1"/>
</dbReference>
<dbReference type="Proteomes" id="UP000584642">
    <property type="component" value="Unassembled WGS sequence"/>
</dbReference>
<accession>A0ABX2T981</accession>
<gene>
    <name evidence="6" type="ORF">HND93_07260</name>
</gene>
<dbReference type="PANTHER" id="PTHR30246">
    <property type="entry name" value="2-KETO-3-DEOXY-6-PHOSPHOGLUCONATE ALDOLASE"/>
    <property type="match status" value="1"/>
</dbReference>
<evidence type="ECO:0000256" key="4">
    <source>
        <dbReference type="ARBA" id="ARBA00023239"/>
    </source>
</evidence>
<dbReference type="RefSeq" id="WP_180281243.1">
    <property type="nucleotide sequence ID" value="NZ_JABFDB010000002.1"/>
</dbReference>
<proteinExistence type="inferred from homology"/>
<comment type="pathway">
    <text evidence="1">Carbohydrate acid metabolism.</text>
</comment>
<dbReference type="InterPro" id="IPR000887">
    <property type="entry name" value="Aldlse_KDPG_KHG"/>
</dbReference>
<evidence type="ECO:0000256" key="5">
    <source>
        <dbReference type="ARBA" id="ARBA00023277"/>
    </source>
</evidence>
<comment type="subunit">
    <text evidence="3">Homotrimer.</text>
</comment>
<dbReference type="SUPFAM" id="SSF51569">
    <property type="entry name" value="Aldolase"/>
    <property type="match status" value="1"/>
</dbReference>
<dbReference type="PANTHER" id="PTHR30246:SF1">
    <property type="entry name" value="2-DEHYDRO-3-DEOXY-6-PHOSPHOGALACTONATE ALDOLASE-RELATED"/>
    <property type="match status" value="1"/>
</dbReference>
<keyword evidence="4" id="KW-0456">Lyase</keyword>
<dbReference type="Pfam" id="PF01081">
    <property type="entry name" value="Aldolase"/>
    <property type="match status" value="1"/>
</dbReference>
<protein>
    <submittedName>
        <fullName evidence="6">Bifunctional 4-hydroxy-2-oxoglutarate aldolase/2-dehydro-3-deoxy-phosphogluconate aldolase</fullName>
    </submittedName>
</protein>
<evidence type="ECO:0000313" key="7">
    <source>
        <dbReference type="Proteomes" id="UP000584642"/>
    </source>
</evidence>
<comment type="similarity">
    <text evidence="2">Belongs to the KHG/KDPG aldolase family.</text>
</comment>
<evidence type="ECO:0000256" key="1">
    <source>
        <dbReference type="ARBA" id="ARBA00004761"/>
    </source>
</evidence>